<proteinExistence type="predicted"/>
<reference evidence="1" key="1">
    <citation type="submission" date="2022-07" db="EMBL/GenBank/DDBJ databases">
        <title>Phylogenomic reconstructions and comparative analyses of Kickxellomycotina fungi.</title>
        <authorList>
            <person name="Reynolds N.K."/>
            <person name="Stajich J.E."/>
            <person name="Barry K."/>
            <person name="Grigoriev I.V."/>
            <person name="Crous P."/>
            <person name="Smith M.E."/>
        </authorList>
    </citation>
    <scope>NUCLEOTIDE SEQUENCE</scope>
    <source>
        <strain evidence="1">CBS 109367</strain>
    </source>
</reference>
<dbReference type="AlphaFoldDB" id="A0A9W8GDH9"/>
<dbReference type="Proteomes" id="UP001151516">
    <property type="component" value="Unassembled WGS sequence"/>
</dbReference>
<protein>
    <submittedName>
        <fullName evidence="1">Uncharacterized protein</fullName>
    </submittedName>
</protein>
<evidence type="ECO:0000313" key="2">
    <source>
        <dbReference type="Proteomes" id="UP001151516"/>
    </source>
</evidence>
<evidence type="ECO:0000313" key="1">
    <source>
        <dbReference type="EMBL" id="KAJ2682324.1"/>
    </source>
</evidence>
<keyword evidence="2" id="KW-1185">Reference proteome</keyword>
<sequence>MVLYIVSLKYAHAIGPVTKNMVIHEAEKCSAMYDVAAEWLGLDVNKFKLVCVHNFDSPVDVKLNYFHLNPDLRLSDYIPAAEGNPNVMAIIVPKPDDTEEVADNASITPLFDPTGKRVSRVRAAKKSVARALFRMWPDRAAHIKHKLAAQGYRRV</sequence>
<comment type="caution">
    <text evidence="1">The sequence shown here is derived from an EMBL/GenBank/DDBJ whole genome shotgun (WGS) entry which is preliminary data.</text>
</comment>
<organism evidence="1 2">
    <name type="scientific">Coemansia spiralis</name>
    <dbReference type="NCBI Taxonomy" id="417178"/>
    <lineage>
        <taxon>Eukaryota</taxon>
        <taxon>Fungi</taxon>
        <taxon>Fungi incertae sedis</taxon>
        <taxon>Zoopagomycota</taxon>
        <taxon>Kickxellomycotina</taxon>
        <taxon>Kickxellomycetes</taxon>
        <taxon>Kickxellales</taxon>
        <taxon>Kickxellaceae</taxon>
        <taxon>Coemansia</taxon>
    </lineage>
</organism>
<gene>
    <name evidence="1" type="ORF">IWW39_006048</name>
</gene>
<dbReference type="EMBL" id="JANBTX010000436">
    <property type="protein sequence ID" value="KAJ2682324.1"/>
    <property type="molecule type" value="Genomic_DNA"/>
</dbReference>
<accession>A0A9W8GDH9</accession>
<name>A0A9W8GDH9_9FUNG</name>